<evidence type="ECO:0000313" key="3">
    <source>
        <dbReference type="Proteomes" id="UP000470082"/>
    </source>
</evidence>
<keyword evidence="3" id="KW-1185">Reference proteome</keyword>
<keyword evidence="1" id="KW-0472">Membrane</keyword>
<proteinExistence type="predicted"/>
<feature type="transmembrane region" description="Helical" evidence="1">
    <location>
        <begin position="158"/>
        <end position="181"/>
    </location>
</feature>
<feature type="transmembrane region" description="Helical" evidence="1">
    <location>
        <begin position="89"/>
        <end position="110"/>
    </location>
</feature>
<accession>A0A7X2N3Q7</accession>
<feature type="transmembrane region" description="Helical" evidence="1">
    <location>
        <begin position="6"/>
        <end position="25"/>
    </location>
</feature>
<feature type="transmembrane region" description="Helical" evidence="1">
    <location>
        <begin position="125"/>
        <end position="146"/>
    </location>
</feature>
<evidence type="ECO:0000313" key="2">
    <source>
        <dbReference type="EMBL" id="MSS01932.1"/>
    </source>
</evidence>
<dbReference type="AlphaFoldDB" id="A0A7X2N3Q7"/>
<keyword evidence="1" id="KW-1133">Transmembrane helix</keyword>
<protein>
    <submittedName>
        <fullName evidence="2">Uncharacterized protein</fullName>
    </submittedName>
</protein>
<feature type="transmembrane region" description="Helical" evidence="1">
    <location>
        <begin position="59"/>
        <end position="77"/>
    </location>
</feature>
<name>A0A7X2N3Q7_9FIRM</name>
<feature type="transmembrane region" description="Helical" evidence="1">
    <location>
        <begin position="187"/>
        <end position="209"/>
    </location>
</feature>
<reference evidence="2 3" key="1">
    <citation type="submission" date="2019-08" db="EMBL/GenBank/DDBJ databases">
        <title>In-depth cultivation of the pig gut microbiome towards novel bacterial diversity and tailored functional studies.</title>
        <authorList>
            <person name="Wylensek D."/>
            <person name="Hitch T.C.A."/>
            <person name="Clavel T."/>
        </authorList>
    </citation>
    <scope>NUCLEOTIDE SEQUENCE [LARGE SCALE GENOMIC DNA]</scope>
    <source>
        <strain evidence="2 3">LKV-178-WT-2G</strain>
    </source>
</reference>
<sequence length="261" mass="32012">MAGYTNLYLHFIFLIQELNYCYFIVHFFDSENKKRDFFLILFMYHFVYDPIAYELQNNIIFKFIWGTISLLSIWFLYHKKSSVFKILTSYMIMVVVMSFTELILLGYLHLINYDLSHIDMLSYPMYLYCIQGILYFILFTLSLKLFSKRYLIFLKENIYLIFLYINQAIISYFSAGCLLYLTNSKYIVYIFLIQIFLFLFQLVLLIILYKRSLIKQNEITMWMLEKEYEKQLEMYMDIRANQEEYRMLRHDILNFIQNHRG</sequence>
<gene>
    <name evidence="2" type="ORF">FYJ50_07480</name>
</gene>
<keyword evidence="1" id="KW-0812">Transmembrane</keyword>
<dbReference type="RefSeq" id="WP_154460666.1">
    <property type="nucleotide sequence ID" value="NZ_JAXEST010000018.1"/>
</dbReference>
<evidence type="ECO:0000256" key="1">
    <source>
        <dbReference type="SAM" id="Phobius"/>
    </source>
</evidence>
<organism evidence="2 3">
    <name type="scientific">Floccifex porci</name>
    <dbReference type="NCBI Taxonomy" id="2606629"/>
    <lineage>
        <taxon>Bacteria</taxon>
        <taxon>Bacillati</taxon>
        <taxon>Bacillota</taxon>
        <taxon>Erysipelotrichia</taxon>
        <taxon>Erysipelotrichales</taxon>
        <taxon>Erysipelotrichaceae</taxon>
        <taxon>Floccifex</taxon>
    </lineage>
</organism>
<dbReference type="EMBL" id="VUMM01000015">
    <property type="protein sequence ID" value="MSS01932.1"/>
    <property type="molecule type" value="Genomic_DNA"/>
</dbReference>
<dbReference type="Proteomes" id="UP000470082">
    <property type="component" value="Unassembled WGS sequence"/>
</dbReference>
<comment type="caution">
    <text evidence="2">The sequence shown here is derived from an EMBL/GenBank/DDBJ whole genome shotgun (WGS) entry which is preliminary data.</text>
</comment>